<feature type="region of interest" description="Disordered" evidence="1">
    <location>
        <begin position="154"/>
        <end position="211"/>
    </location>
</feature>
<gene>
    <name evidence="2" type="ORF">STAS_16483</name>
</gene>
<protein>
    <submittedName>
        <fullName evidence="2">Protein-protein interaction regulator family protein</fullName>
    </submittedName>
</protein>
<sequence length="382" mass="41964">MPTTRQRTSSMRVRAAQLPEPAKPDTAGDWGPNLVDSLRRTVDAKIQATWQKVRREKRARRTATKKLKCGDVIISGESEGKGAEATPSPAETERGRYGLGPDDEVGSAPDEVGSKVIDLKWLLKSVGRRSERSEVGSAVSFQLDNDDIGKGKIETCRLRSEKKKSIPPTNQKYGGKSEASSSSPSGVPENRTSAAASKSFDRGHPSGMSGIRPSAAAMKSVCFEDGGHDFGPQRYGMVGPQFKFWRSDDGDVSRLDLEFGFELCWCSLVDPVIFLLSLSNEKSLQIFRELSDVLAERLIGSEGCAPKRRGGLLSRQNLGPSRPWDTKVGRWLYGWKGEEFGPALRTCSVLKRSARPRGRARCCRPQPDFEVESVWLCSLVAV</sequence>
<accession>A0A5A7Q3U9</accession>
<evidence type="ECO:0000256" key="1">
    <source>
        <dbReference type="SAM" id="MobiDB-lite"/>
    </source>
</evidence>
<feature type="compositionally biased region" description="Polar residues" evidence="1">
    <location>
        <begin position="1"/>
        <end position="11"/>
    </location>
</feature>
<comment type="caution">
    <text evidence="2">The sequence shown here is derived from an EMBL/GenBank/DDBJ whole genome shotgun (WGS) entry which is preliminary data.</text>
</comment>
<evidence type="ECO:0000313" key="3">
    <source>
        <dbReference type="Proteomes" id="UP000325081"/>
    </source>
</evidence>
<name>A0A5A7Q3U9_STRAF</name>
<dbReference type="AlphaFoldDB" id="A0A5A7Q3U9"/>
<dbReference type="Proteomes" id="UP000325081">
    <property type="component" value="Unassembled WGS sequence"/>
</dbReference>
<proteinExistence type="predicted"/>
<organism evidence="2 3">
    <name type="scientific">Striga asiatica</name>
    <name type="common">Asiatic witchweed</name>
    <name type="synonym">Buchnera asiatica</name>
    <dbReference type="NCBI Taxonomy" id="4170"/>
    <lineage>
        <taxon>Eukaryota</taxon>
        <taxon>Viridiplantae</taxon>
        <taxon>Streptophyta</taxon>
        <taxon>Embryophyta</taxon>
        <taxon>Tracheophyta</taxon>
        <taxon>Spermatophyta</taxon>
        <taxon>Magnoliopsida</taxon>
        <taxon>eudicotyledons</taxon>
        <taxon>Gunneridae</taxon>
        <taxon>Pentapetalae</taxon>
        <taxon>asterids</taxon>
        <taxon>lamiids</taxon>
        <taxon>Lamiales</taxon>
        <taxon>Orobanchaceae</taxon>
        <taxon>Buchnereae</taxon>
        <taxon>Striga</taxon>
    </lineage>
</organism>
<feature type="region of interest" description="Disordered" evidence="1">
    <location>
        <begin position="75"/>
        <end position="111"/>
    </location>
</feature>
<feature type="region of interest" description="Disordered" evidence="1">
    <location>
        <begin position="1"/>
        <end position="33"/>
    </location>
</feature>
<dbReference type="EMBL" id="BKCP01005761">
    <property type="protein sequence ID" value="GER39843.1"/>
    <property type="molecule type" value="Genomic_DNA"/>
</dbReference>
<reference evidence="3" key="1">
    <citation type="journal article" date="2019" name="Curr. Biol.">
        <title>Genome Sequence of Striga asiatica Provides Insight into the Evolution of Plant Parasitism.</title>
        <authorList>
            <person name="Yoshida S."/>
            <person name="Kim S."/>
            <person name="Wafula E.K."/>
            <person name="Tanskanen J."/>
            <person name="Kim Y.M."/>
            <person name="Honaas L."/>
            <person name="Yang Z."/>
            <person name="Spallek T."/>
            <person name="Conn C.E."/>
            <person name="Ichihashi Y."/>
            <person name="Cheong K."/>
            <person name="Cui S."/>
            <person name="Der J.P."/>
            <person name="Gundlach H."/>
            <person name="Jiao Y."/>
            <person name="Hori C."/>
            <person name="Ishida J.K."/>
            <person name="Kasahara H."/>
            <person name="Kiba T."/>
            <person name="Kim M.S."/>
            <person name="Koo N."/>
            <person name="Laohavisit A."/>
            <person name="Lee Y.H."/>
            <person name="Lumba S."/>
            <person name="McCourt P."/>
            <person name="Mortimer J.C."/>
            <person name="Mutuku J.M."/>
            <person name="Nomura T."/>
            <person name="Sasaki-Sekimoto Y."/>
            <person name="Seto Y."/>
            <person name="Wang Y."/>
            <person name="Wakatake T."/>
            <person name="Sakakibara H."/>
            <person name="Demura T."/>
            <person name="Yamaguchi S."/>
            <person name="Yoneyama K."/>
            <person name="Manabe R.I."/>
            <person name="Nelson D.C."/>
            <person name="Schulman A.H."/>
            <person name="Timko M.P."/>
            <person name="dePamphilis C.W."/>
            <person name="Choi D."/>
            <person name="Shirasu K."/>
        </authorList>
    </citation>
    <scope>NUCLEOTIDE SEQUENCE [LARGE SCALE GENOMIC DNA]</scope>
    <source>
        <strain evidence="3">cv. UVA1</strain>
    </source>
</reference>
<evidence type="ECO:0000313" key="2">
    <source>
        <dbReference type="EMBL" id="GER39843.1"/>
    </source>
</evidence>
<keyword evidence="3" id="KW-1185">Reference proteome</keyword>